<reference evidence="2 3" key="1">
    <citation type="submission" date="2017-03" db="EMBL/GenBank/DDBJ databases">
        <title>WGS assembly of Porphyra umbilicalis.</title>
        <authorList>
            <person name="Brawley S.H."/>
            <person name="Blouin N.A."/>
            <person name="Ficko-Blean E."/>
            <person name="Wheeler G.L."/>
            <person name="Lohr M."/>
            <person name="Goodson H.V."/>
            <person name="Jenkins J.W."/>
            <person name="Blaby-Haas C.E."/>
            <person name="Helliwell K.E."/>
            <person name="Chan C."/>
            <person name="Marriage T."/>
            <person name="Bhattacharya D."/>
            <person name="Klein A.S."/>
            <person name="Badis Y."/>
            <person name="Brodie J."/>
            <person name="Cao Y."/>
            <person name="Collen J."/>
            <person name="Dittami S.M."/>
            <person name="Gachon C.M."/>
            <person name="Green B.R."/>
            <person name="Karpowicz S."/>
            <person name="Kim J.W."/>
            <person name="Kudahl U."/>
            <person name="Lin S."/>
            <person name="Michel G."/>
            <person name="Mittag M."/>
            <person name="Olson B.J."/>
            <person name="Pangilinan J."/>
            <person name="Peng Y."/>
            <person name="Qiu H."/>
            <person name="Shu S."/>
            <person name="Singer J.T."/>
            <person name="Smith A.G."/>
            <person name="Sprecher B.N."/>
            <person name="Wagner V."/>
            <person name="Wang W."/>
            <person name="Wang Z.-Y."/>
            <person name="Yan J."/>
            <person name="Yarish C."/>
            <person name="Zoeuner-Riek S."/>
            <person name="Zhuang Y."/>
            <person name="Zou Y."/>
            <person name="Lindquist E.A."/>
            <person name="Grimwood J."/>
            <person name="Barry K."/>
            <person name="Rokhsar D.S."/>
            <person name="Schmutz J."/>
            <person name="Stiller J.W."/>
            <person name="Grossman A.R."/>
            <person name="Prochnik S.E."/>
        </authorList>
    </citation>
    <scope>NUCLEOTIDE SEQUENCE [LARGE SCALE GENOMIC DNA]</scope>
    <source>
        <strain evidence="2">4086291</strain>
    </source>
</reference>
<feature type="region of interest" description="Disordered" evidence="1">
    <location>
        <begin position="264"/>
        <end position="309"/>
    </location>
</feature>
<feature type="compositionally biased region" description="Gly residues" evidence="1">
    <location>
        <begin position="300"/>
        <end position="309"/>
    </location>
</feature>
<feature type="compositionally biased region" description="Gly residues" evidence="1">
    <location>
        <begin position="27"/>
        <end position="48"/>
    </location>
</feature>
<dbReference type="EMBL" id="KV920554">
    <property type="protein sequence ID" value="OSX68437.1"/>
    <property type="molecule type" value="Genomic_DNA"/>
</dbReference>
<feature type="non-terminal residue" evidence="2">
    <location>
        <position position="436"/>
    </location>
</feature>
<evidence type="ECO:0000313" key="2">
    <source>
        <dbReference type="EMBL" id="OSX68437.1"/>
    </source>
</evidence>
<protein>
    <submittedName>
        <fullName evidence="2">Uncharacterized protein</fullName>
    </submittedName>
</protein>
<name>A0A1X6NII9_PORUM</name>
<proteinExistence type="predicted"/>
<dbReference type="AlphaFoldDB" id="A0A1X6NII9"/>
<evidence type="ECO:0000313" key="3">
    <source>
        <dbReference type="Proteomes" id="UP000218209"/>
    </source>
</evidence>
<feature type="compositionally biased region" description="Gly residues" evidence="1">
    <location>
        <begin position="266"/>
        <end position="290"/>
    </location>
</feature>
<feature type="region of interest" description="Disordered" evidence="1">
    <location>
        <begin position="1"/>
        <end position="48"/>
    </location>
</feature>
<feature type="compositionally biased region" description="Low complexity" evidence="1">
    <location>
        <begin position="1"/>
        <end position="19"/>
    </location>
</feature>
<dbReference type="Proteomes" id="UP000218209">
    <property type="component" value="Unassembled WGS sequence"/>
</dbReference>
<organism evidence="2 3">
    <name type="scientific">Porphyra umbilicalis</name>
    <name type="common">Purple laver</name>
    <name type="synonym">Red alga</name>
    <dbReference type="NCBI Taxonomy" id="2786"/>
    <lineage>
        <taxon>Eukaryota</taxon>
        <taxon>Rhodophyta</taxon>
        <taxon>Bangiophyceae</taxon>
        <taxon>Bangiales</taxon>
        <taxon>Bangiaceae</taxon>
        <taxon>Porphyra</taxon>
    </lineage>
</organism>
<evidence type="ECO:0000256" key="1">
    <source>
        <dbReference type="SAM" id="MobiDB-lite"/>
    </source>
</evidence>
<sequence length="436" mass="41370">MSPLGEPSPVSASPASSLPLPLPPPDGGGGPANGMGGRSGGGAAGGLGGGSGGDRGGAFAAAFTVAGVSVAFVAASVGGAADLYAALTGLRLGSRPVADVTTQFDAVYVAGDLGPMPWRRGAAAGPPSGGDEAPHGRRWLRLTDGSEAYTTPDGVSAIRSTSPRTRAVGRLGAASFARRLSRGGASADGGAALALVDEELGGALPPTVPAKPLAAVLVLDHLVASVARLPPGVDGGGHVATYVAVTCDLCLDAAVATRVAHRSAAQGGGDARGAGGAAPDGDGGGGGRPNGVGAAAVATTGGGGGGGGGATAGTWAYRDRLHVRLLPSDADVLGATALLGYVRVATPLTADVPVGAFSLPLAPGPFAVPLRLGGVATGVLRGVASLSAPALRLPPGSAMPAPGSGLAAAEAEAAARDHVRAVAAATAAYTNGAING</sequence>
<accession>A0A1X6NII9</accession>
<gene>
    <name evidence="2" type="ORF">BU14_2802s0001</name>
</gene>
<keyword evidence="3" id="KW-1185">Reference proteome</keyword>